<sequence length="53" mass="6404">MADEQKQQNRKKRLTQQLRTNLLRRKHQARERRTLEDHVTGQMTENDTGNEQS</sequence>
<gene>
    <name evidence="2" type="ORF">BHV28_14990</name>
</gene>
<protein>
    <submittedName>
        <fullName evidence="2">Uncharacterized protein</fullName>
    </submittedName>
</protein>
<evidence type="ECO:0000256" key="1">
    <source>
        <dbReference type="SAM" id="MobiDB-lite"/>
    </source>
</evidence>
<organism evidence="2 3">
    <name type="scientific">Candidatus Tokpelaia hoelldobleri</name>
    <dbReference type="NCBI Taxonomy" id="1902579"/>
    <lineage>
        <taxon>Bacteria</taxon>
        <taxon>Pseudomonadati</taxon>
        <taxon>Pseudomonadota</taxon>
        <taxon>Alphaproteobacteria</taxon>
        <taxon>Hyphomicrobiales</taxon>
        <taxon>Candidatus Tokpelaia</taxon>
    </lineage>
</organism>
<dbReference type="KEGG" id="thd:BHV28_14990"/>
<keyword evidence="3" id="KW-1185">Reference proteome</keyword>
<evidence type="ECO:0000313" key="2">
    <source>
        <dbReference type="EMBL" id="AQS42179.1"/>
    </source>
</evidence>
<accession>A0A1U9JWC9</accession>
<name>A0A1U9JWC9_9HYPH</name>
<evidence type="ECO:0000313" key="3">
    <source>
        <dbReference type="Proteomes" id="UP000188912"/>
    </source>
</evidence>
<feature type="region of interest" description="Disordered" evidence="1">
    <location>
        <begin position="1"/>
        <end position="53"/>
    </location>
</feature>
<proteinExistence type="predicted"/>
<reference evidence="2 3" key="1">
    <citation type="journal article" date="2010" name="Science">
        <title>Genomic comparison of the ants Camponotus floridanus and Harpegnathos saltator.</title>
        <authorList>
            <person name="Bonasio R."/>
            <person name="Zhang G."/>
            <person name="Ye C."/>
            <person name="Mutti N.S."/>
            <person name="Fang X."/>
            <person name="Qin N."/>
            <person name="Donahue G."/>
            <person name="Yang P."/>
            <person name="Li Q."/>
            <person name="Li C."/>
            <person name="Zhang P."/>
            <person name="Huang Z."/>
            <person name="Berger S.L."/>
            <person name="Reinberg D."/>
            <person name="Wang J."/>
            <person name="Liebig J."/>
        </authorList>
    </citation>
    <scope>NUCLEOTIDE SEQUENCE [LARGE SCALE GENOMIC DNA]</scope>
    <source>
        <strain evidence="2 3">Hsal</strain>
    </source>
</reference>
<dbReference type="EMBL" id="CP017315">
    <property type="protein sequence ID" value="AQS42179.1"/>
    <property type="molecule type" value="Genomic_DNA"/>
</dbReference>
<reference evidence="2 3" key="2">
    <citation type="journal article" date="2016" name="Sci. Rep.">
        <title>The genome of Rhizobiales bacteria in predatory ants reveals urease gene functions but no genes for nitrogen fixation.</title>
        <authorList>
            <person name="Neuvonen M.M."/>
            <person name="Tamarit D."/>
            <person name="Naslund K."/>
            <person name="Liebig J."/>
            <person name="Feldhaar H."/>
            <person name="Moran N.A."/>
            <person name="Guy L."/>
            <person name="Andersson S.G."/>
        </authorList>
    </citation>
    <scope>NUCLEOTIDE SEQUENCE [LARGE SCALE GENOMIC DNA]</scope>
    <source>
        <strain evidence="2 3">Hsal</strain>
    </source>
</reference>
<feature type="compositionally biased region" description="Polar residues" evidence="1">
    <location>
        <begin position="41"/>
        <end position="53"/>
    </location>
</feature>
<dbReference type="AlphaFoldDB" id="A0A1U9JWC9"/>
<dbReference type="Proteomes" id="UP000188912">
    <property type="component" value="Chromosome"/>
</dbReference>